<dbReference type="EC" id="2.7.8.40" evidence="9"/>
<feature type="transmembrane region" description="Helical" evidence="7">
    <location>
        <begin position="48"/>
        <end position="68"/>
    </location>
</feature>
<dbReference type="Pfam" id="PF13727">
    <property type="entry name" value="CoA_binding_3"/>
    <property type="match status" value="1"/>
</dbReference>
<gene>
    <name evidence="9" type="primary">wecA</name>
    <name evidence="9" type="ORF">DLSSTS7063_03248</name>
</gene>
<evidence type="ECO:0000256" key="2">
    <source>
        <dbReference type="ARBA" id="ARBA00006464"/>
    </source>
</evidence>
<feature type="transmembrane region" description="Helical" evidence="7">
    <location>
        <begin position="279"/>
        <end position="300"/>
    </location>
</feature>
<sequence>MYKEVIIGWFNHFDFLVLDAGLLEVSLIIAYWLRHGFGGVPPLYQNAMWAILVIHICAVFFLNSYKGIIRRGYLVELKKVIGHCTFVMVGMIVWMFTVQESESYSRVVVFFLYPASIFLIWLGRLFWKRIIRIQLINRKICRKLLVITTRDNVNTTLNNLQQPYRDYMISGIIFCDDAKIGQRKIKGVPVVANNENMLDYIQESVVDEIFLDINENPEKEKQLIDFFISMGLTVHVNLISYNYKMEERRVQSFGKCLVMTTSMKFAEPWQILAKRCMDIVGGIIGCIVCGIFIVIFGPFIKLESPGPILFSQRRVGRNGRIFRIYKIRTMYPDAEERKKELMEKNQMQGLMFKMENDPRIIPIGHFLRKTSIDEFPQFWNVLKGDMSLVGTRPPTVDEYEQYEFVHRKRLAVKPGITGMWQVSGRSRITDFDKVVALDAAYIEQWDIALDIKILWKTVVQVFTGDGAM</sequence>
<protein>
    <submittedName>
        <fullName evidence="9">UDP-N-acetylgalactosamine-undecaprenyl-phosphate N-acetylgalactosaminephosphotransferase</fullName>
        <ecNumber evidence="9">2.7.8.40</ecNumber>
    </submittedName>
</protein>
<dbReference type="NCBIfam" id="TIGR03025">
    <property type="entry name" value="EPS_sugtrans"/>
    <property type="match status" value="1"/>
</dbReference>
<dbReference type="PANTHER" id="PTHR30576">
    <property type="entry name" value="COLANIC BIOSYNTHESIS UDP-GLUCOSE LIPID CARRIER TRANSFERASE"/>
    <property type="match status" value="1"/>
</dbReference>
<accession>A0A564UVK0</accession>
<feature type="transmembrane region" description="Helical" evidence="7">
    <location>
        <begin position="12"/>
        <end position="33"/>
    </location>
</feature>
<evidence type="ECO:0000313" key="10">
    <source>
        <dbReference type="Proteomes" id="UP000398619"/>
    </source>
</evidence>
<name>A0A564UVK0_9FIRM</name>
<dbReference type="InterPro" id="IPR017475">
    <property type="entry name" value="EPS_sugar_tfrase"/>
</dbReference>
<evidence type="ECO:0000256" key="3">
    <source>
        <dbReference type="ARBA" id="ARBA00022679"/>
    </source>
</evidence>
<evidence type="ECO:0000256" key="5">
    <source>
        <dbReference type="ARBA" id="ARBA00022989"/>
    </source>
</evidence>
<feature type="transmembrane region" description="Helical" evidence="7">
    <location>
        <begin position="104"/>
        <end position="127"/>
    </location>
</feature>
<keyword evidence="5 7" id="KW-1133">Transmembrane helix</keyword>
<evidence type="ECO:0000256" key="1">
    <source>
        <dbReference type="ARBA" id="ARBA00004141"/>
    </source>
</evidence>
<dbReference type="GO" id="GO:0016780">
    <property type="term" value="F:phosphotransferase activity, for other substituted phosphate groups"/>
    <property type="evidence" value="ECO:0007669"/>
    <property type="project" value="TreeGrafter"/>
</dbReference>
<dbReference type="GO" id="GO:0016020">
    <property type="term" value="C:membrane"/>
    <property type="evidence" value="ECO:0007669"/>
    <property type="project" value="UniProtKB-SubCell"/>
</dbReference>
<feature type="domain" description="Bacterial sugar transferase" evidence="8">
    <location>
        <begin position="274"/>
        <end position="462"/>
    </location>
</feature>
<evidence type="ECO:0000256" key="6">
    <source>
        <dbReference type="ARBA" id="ARBA00023136"/>
    </source>
</evidence>
<comment type="subcellular location">
    <subcellularLocation>
        <location evidence="1">Membrane</location>
        <topology evidence="1">Multi-pass membrane protein</topology>
    </subcellularLocation>
</comment>
<dbReference type="Pfam" id="PF02397">
    <property type="entry name" value="Bac_transf"/>
    <property type="match status" value="1"/>
</dbReference>
<keyword evidence="4 7" id="KW-0812">Transmembrane</keyword>
<dbReference type="EMBL" id="CABHNM010000079">
    <property type="protein sequence ID" value="VUX23633.1"/>
    <property type="molecule type" value="Genomic_DNA"/>
</dbReference>
<evidence type="ECO:0000256" key="4">
    <source>
        <dbReference type="ARBA" id="ARBA00022692"/>
    </source>
</evidence>
<reference evidence="9 10" key="1">
    <citation type="submission" date="2019-07" db="EMBL/GenBank/DDBJ databases">
        <authorList>
            <person name="Hibberd C M."/>
            <person name="Gehrig L. J."/>
            <person name="Chang H.-W."/>
            <person name="Venkatesh S."/>
        </authorList>
    </citation>
    <scope>NUCLEOTIDE SEQUENCE [LARGE SCALE GENOMIC DNA]</scope>
    <source>
        <strain evidence="9">Dorea_longicatena_SSTS_Bg7063</strain>
    </source>
</reference>
<dbReference type="Gene3D" id="3.40.50.720">
    <property type="entry name" value="NAD(P)-binding Rossmann-like Domain"/>
    <property type="match status" value="1"/>
</dbReference>
<dbReference type="InterPro" id="IPR003362">
    <property type="entry name" value="Bact_transf"/>
</dbReference>
<evidence type="ECO:0000313" key="9">
    <source>
        <dbReference type="EMBL" id="VUX23633.1"/>
    </source>
</evidence>
<keyword evidence="3 9" id="KW-0808">Transferase</keyword>
<comment type="similarity">
    <text evidence="2">Belongs to the bacterial sugar transferase family.</text>
</comment>
<dbReference type="Proteomes" id="UP000398619">
    <property type="component" value="Unassembled WGS sequence"/>
</dbReference>
<dbReference type="PANTHER" id="PTHR30576:SF10">
    <property type="entry name" value="SLL5057 PROTEIN"/>
    <property type="match status" value="1"/>
</dbReference>
<proteinExistence type="inferred from homology"/>
<evidence type="ECO:0000256" key="7">
    <source>
        <dbReference type="SAM" id="Phobius"/>
    </source>
</evidence>
<organism evidence="9 10">
    <name type="scientific">Dorea longicatena</name>
    <dbReference type="NCBI Taxonomy" id="88431"/>
    <lineage>
        <taxon>Bacteria</taxon>
        <taxon>Bacillati</taxon>
        <taxon>Bacillota</taxon>
        <taxon>Clostridia</taxon>
        <taxon>Lachnospirales</taxon>
        <taxon>Lachnospiraceae</taxon>
        <taxon>Dorea</taxon>
    </lineage>
</organism>
<feature type="transmembrane region" description="Helical" evidence="7">
    <location>
        <begin position="80"/>
        <end position="98"/>
    </location>
</feature>
<evidence type="ECO:0000259" key="8">
    <source>
        <dbReference type="Pfam" id="PF02397"/>
    </source>
</evidence>
<dbReference type="AlphaFoldDB" id="A0A564UVK0"/>
<dbReference type="RefSeq" id="WP_144101803.1">
    <property type="nucleotide sequence ID" value="NZ_CABHNM010000079.1"/>
</dbReference>
<keyword evidence="6 7" id="KW-0472">Membrane</keyword>